<comment type="caution">
    <text evidence="1">The sequence shown here is derived from an EMBL/GenBank/DDBJ whole genome shotgun (WGS) entry which is preliminary data.</text>
</comment>
<accession>A0A850T664</accession>
<name>A0A850T664_9BACT</name>
<organism evidence="1 2">
    <name type="scientific">Desulfobacter latus</name>
    <dbReference type="NCBI Taxonomy" id="2292"/>
    <lineage>
        <taxon>Bacteria</taxon>
        <taxon>Pseudomonadati</taxon>
        <taxon>Thermodesulfobacteriota</taxon>
        <taxon>Desulfobacteria</taxon>
        <taxon>Desulfobacterales</taxon>
        <taxon>Desulfobacteraceae</taxon>
        <taxon>Desulfobacter</taxon>
    </lineage>
</organism>
<protein>
    <submittedName>
        <fullName evidence="1">Uncharacterized protein</fullName>
    </submittedName>
</protein>
<keyword evidence="2" id="KW-1185">Reference proteome</keyword>
<dbReference type="AlphaFoldDB" id="A0A850T664"/>
<evidence type="ECO:0000313" key="2">
    <source>
        <dbReference type="Proteomes" id="UP000553343"/>
    </source>
</evidence>
<sequence length="197" mass="22847">MGQGLISTVKKILGNSGVKDVRMETQEDLELWLDERKRYRDMNKLELRKIEEKLDLLFDQEEKQLKAYGNTIPKSTRRKICLEKISRLRKEISGFNDVRTIREKNIDVNATLLLEIEKSKAVGDLGLDMEQTEAIREKCEKSIEDWGMKTFSSMDSWATNIYQDDSALDDLERELDGINIQGNDELDDLEKSLDLDV</sequence>
<gene>
    <name evidence="1" type="ORF">HXW94_07450</name>
</gene>
<dbReference type="EMBL" id="JACADJ010000018">
    <property type="protein sequence ID" value="NWH04822.1"/>
    <property type="molecule type" value="Genomic_DNA"/>
</dbReference>
<proteinExistence type="predicted"/>
<dbReference type="RefSeq" id="WP_178366274.1">
    <property type="nucleotide sequence ID" value="NZ_JACADJ010000018.1"/>
</dbReference>
<dbReference type="Proteomes" id="UP000553343">
    <property type="component" value="Unassembled WGS sequence"/>
</dbReference>
<evidence type="ECO:0000313" key="1">
    <source>
        <dbReference type="EMBL" id="NWH04822.1"/>
    </source>
</evidence>
<reference evidence="1 2" key="1">
    <citation type="submission" date="2020-06" db="EMBL/GenBank/DDBJ databases">
        <title>High-quality draft genome of sulfate reducer Desulfobacter latus type strain AcrS2 isolated from marine sediment.</title>
        <authorList>
            <person name="Hoppe M."/>
            <person name="Larsen C.K."/>
            <person name="Marshall I.P.G."/>
            <person name="Schramm A."/>
            <person name="Marietou A.G."/>
        </authorList>
    </citation>
    <scope>NUCLEOTIDE SEQUENCE [LARGE SCALE GENOMIC DNA]</scope>
    <source>
        <strain evidence="1 2">AcRS2</strain>
    </source>
</reference>